<dbReference type="EMBL" id="VSSQ01007754">
    <property type="protein sequence ID" value="MPM36883.1"/>
    <property type="molecule type" value="Genomic_DNA"/>
</dbReference>
<dbReference type="Pfam" id="PF01381">
    <property type="entry name" value="HTH_3"/>
    <property type="match status" value="1"/>
</dbReference>
<dbReference type="SMART" id="SM00530">
    <property type="entry name" value="HTH_XRE"/>
    <property type="match status" value="1"/>
</dbReference>
<evidence type="ECO:0000259" key="1">
    <source>
        <dbReference type="PROSITE" id="PS50943"/>
    </source>
</evidence>
<dbReference type="InterPro" id="IPR001387">
    <property type="entry name" value="Cro/C1-type_HTH"/>
</dbReference>
<organism evidence="2">
    <name type="scientific">bioreactor metagenome</name>
    <dbReference type="NCBI Taxonomy" id="1076179"/>
    <lineage>
        <taxon>unclassified sequences</taxon>
        <taxon>metagenomes</taxon>
        <taxon>ecological metagenomes</taxon>
    </lineage>
</organism>
<dbReference type="GO" id="GO:0003677">
    <property type="term" value="F:DNA binding"/>
    <property type="evidence" value="ECO:0007669"/>
    <property type="project" value="InterPro"/>
</dbReference>
<comment type="caution">
    <text evidence="2">The sequence shown here is derived from an EMBL/GenBank/DDBJ whole genome shotgun (WGS) entry which is preliminary data.</text>
</comment>
<dbReference type="InterPro" id="IPR010982">
    <property type="entry name" value="Lambda_DNA-bd_dom_sf"/>
</dbReference>
<name>A0A644ZDV0_9ZZZZ</name>
<dbReference type="PROSITE" id="PS50943">
    <property type="entry name" value="HTH_CROC1"/>
    <property type="match status" value="1"/>
</dbReference>
<dbReference type="AlphaFoldDB" id="A0A644ZDV0"/>
<dbReference type="CDD" id="cd00093">
    <property type="entry name" value="HTH_XRE"/>
    <property type="match status" value="1"/>
</dbReference>
<accession>A0A644ZDV0</accession>
<gene>
    <name evidence="2" type="ORF">SDC9_83487</name>
</gene>
<protein>
    <recommendedName>
        <fullName evidence="1">HTH cro/C1-type domain-containing protein</fullName>
    </recommendedName>
</protein>
<evidence type="ECO:0000313" key="2">
    <source>
        <dbReference type="EMBL" id="MPM36883.1"/>
    </source>
</evidence>
<proteinExistence type="predicted"/>
<dbReference type="Gene3D" id="1.10.260.40">
    <property type="entry name" value="lambda repressor-like DNA-binding domains"/>
    <property type="match status" value="1"/>
</dbReference>
<sequence>MEINKKVIGQRIKSIRQSKGMTLEEFGSLIDNSSKSNVSKWETGVSIPNNNRLKLIATLGRMTVDELLYGSFENYISNVILENSNEDFIQRDVLDMTIKEANKLNLTYGQDQELYNLYKDLFTLKIKQTTANVLRKMELTDSELEGKTEYKTEYLKKNLRDSLNLINKDTKSGLTNIEAAATTTEHLFLALKQIDFLYKK</sequence>
<dbReference type="SUPFAM" id="SSF47413">
    <property type="entry name" value="lambda repressor-like DNA-binding domains"/>
    <property type="match status" value="1"/>
</dbReference>
<feature type="domain" description="HTH cro/C1-type" evidence="1">
    <location>
        <begin position="12"/>
        <end position="67"/>
    </location>
</feature>
<reference evidence="2" key="1">
    <citation type="submission" date="2019-08" db="EMBL/GenBank/DDBJ databases">
        <authorList>
            <person name="Kucharzyk K."/>
            <person name="Murdoch R.W."/>
            <person name="Higgins S."/>
            <person name="Loffler F."/>
        </authorList>
    </citation>
    <scope>NUCLEOTIDE SEQUENCE</scope>
</reference>